<reference evidence="9 10" key="1">
    <citation type="submission" date="2024-09" db="EMBL/GenBank/DDBJ databases">
        <authorList>
            <person name="Sun Q."/>
            <person name="Mori K."/>
        </authorList>
    </citation>
    <scope>NUCLEOTIDE SEQUENCE [LARGE SCALE GENOMIC DNA]</scope>
    <source>
        <strain evidence="9 10">CCM 8543</strain>
    </source>
</reference>
<dbReference type="InterPro" id="IPR003594">
    <property type="entry name" value="HATPase_dom"/>
</dbReference>
<evidence type="ECO:0000256" key="1">
    <source>
        <dbReference type="ARBA" id="ARBA00000085"/>
    </source>
</evidence>
<keyword evidence="7" id="KW-1133">Transmembrane helix</keyword>
<dbReference type="SUPFAM" id="SSF55874">
    <property type="entry name" value="ATPase domain of HSP90 chaperone/DNA topoisomerase II/histidine kinase"/>
    <property type="match status" value="1"/>
</dbReference>
<dbReference type="InterPro" id="IPR004358">
    <property type="entry name" value="Sig_transdc_His_kin-like_C"/>
</dbReference>
<dbReference type="GO" id="GO:0016301">
    <property type="term" value="F:kinase activity"/>
    <property type="evidence" value="ECO:0007669"/>
    <property type="project" value="UniProtKB-KW"/>
</dbReference>
<evidence type="ECO:0000256" key="3">
    <source>
        <dbReference type="ARBA" id="ARBA00022553"/>
    </source>
</evidence>
<proteinExistence type="predicted"/>
<dbReference type="RefSeq" id="WP_261521687.1">
    <property type="nucleotide sequence ID" value="NZ_JAODNW010000020.1"/>
</dbReference>
<keyword evidence="3" id="KW-0597">Phosphoprotein</keyword>
<dbReference type="Gene3D" id="1.10.287.130">
    <property type="match status" value="1"/>
</dbReference>
<keyword evidence="7" id="KW-0472">Membrane</keyword>
<dbReference type="PANTHER" id="PTHR43047:SF64">
    <property type="entry name" value="HISTIDINE KINASE CONTAINING CHEY-HOMOLOGOUS RECEIVER DOMAIN AND PAS DOMAIN-RELATED"/>
    <property type="match status" value="1"/>
</dbReference>
<protein>
    <recommendedName>
        <fullName evidence="2">histidine kinase</fullName>
        <ecNumber evidence="2">2.7.13.3</ecNumber>
    </recommendedName>
</protein>
<accession>A0ABV6DD55</accession>
<organism evidence="9 10">
    <name type="scientific">Chelativorans intermedius</name>
    <dbReference type="NCBI Taxonomy" id="515947"/>
    <lineage>
        <taxon>Bacteria</taxon>
        <taxon>Pseudomonadati</taxon>
        <taxon>Pseudomonadota</taxon>
        <taxon>Alphaproteobacteria</taxon>
        <taxon>Hyphomicrobiales</taxon>
        <taxon>Phyllobacteriaceae</taxon>
        <taxon>Chelativorans</taxon>
    </lineage>
</organism>
<dbReference type="Pfam" id="PF02518">
    <property type="entry name" value="HATPase_c"/>
    <property type="match status" value="1"/>
</dbReference>
<gene>
    <name evidence="9" type="ORF">ACFFJ2_19465</name>
</gene>
<evidence type="ECO:0000256" key="5">
    <source>
        <dbReference type="ARBA" id="ARBA00022777"/>
    </source>
</evidence>
<feature type="transmembrane region" description="Helical" evidence="7">
    <location>
        <begin position="73"/>
        <end position="102"/>
    </location>
</feature>
<dbReference type="SUPFAM" id="SSF47384">
    <property type="entry name" value="Homodimeric domain of signal transducing histidine kinase"/>
    <property type="match status" value="1"/>
</dbReference>
<dbReference type="SMART" id="SM00388">
    <property type="entry name" value="HisKA"/>
    <property type="match status" value="1"/>
</dbReference>
<sequence length="564" mass="59049">MAEPRERLRQARLLAVLFAGPVLAAFAVAQAAAARGEGVLALAAALMVFGLGLLAPFLLIVTGRRRIVEPIAMALAASVLGALVAAGGGLSSPLVALAAAPAVEAGWIARTRRAVGFGVAAGGATLLLGLGLAATLLPGSAAPSPWQWAVPALYVASLLLRMPFFDAQKDAEPQARQPVEEIIGAALLHLQAGGEVASASPQAEALFGVAPEMLYGSGLIDRIHVSDRIAYLTALADLRDGAERRSLRLRIRRPAQTGGGLLPLSLDIVARPGSQRFLAVARDDTPMAEMEGALAEAREAAERALMEKDRHLASVSHELRSPLNAILGFSDVLATGMLGPLGNDRQREYVGLIREASEHLLQVVNTVLEASKLRSGTYALAAEPFRLEEAARLCLALSAREAEAKSLALKADIAENVGVVNCDRRVVQQVLINLLSNAVKFTPRGEVKVSARRRGERLELEVSDTGIGMSAQDLARVGTPFTQVQNGYTRQGTGLGLSLVKGLVSLAGGTMSIDSAPGVGTRVHVSLPLAGAHAEGETDGEDRGTGERANTNCEWNDDALRKTA</sequence>
<comment type="catalytic activity">
    <reaction evidence="1">
        <text>ATP + protein L-histidine = ADP + protein N-phospho-L-histidine.</text>
        <dbReference type="EC" id="2.7.13.3"/>
    </reaction>
</comment>
<dbReference type="InterPro" id="IPR036097">
    <property type="entry name" value="HisK_dim/P_sf"/>
</dbReference>
<keyword evidence="4" id="KW-0808">Transferase</keyword>
<comment type="caution">
    <text evidence="9">The sequence shown here is derived from an EMBL/GenBank/DDBJ whole genome shotgun (WGS) entry which is preliminary data.</text>
</comment>
<dbReference type="CDD" id="cd00130">
    <property type="entry name" value="PAS"/>
    <property type="match status" value="1"/>
</dbReference>
<dbReference type="Gene3D" id="3.30.450.20">
    <property type="entry name" value="PAS domain"/>
    <property type="match status" value="1"/>
</dbReference>
<dbReference type="Proteomes" id="UP001589755">
    <property type="component" value="Unassembled WGS sequence"/>
</dbReference>
<dbReference type="EC" id="2.7.13.3" evidence="2"/>
<dbReference type="InterPro" id="IPR035965">
    <property type="entry name" value="PAS-like_dom_sf"/>
</dbReference>
<dbReference type="PRINTS" id="PR00344">
    <property type="entry name" value="BCTRLSENSOR"/>
</dbReference>
<dbReference type="InterPro" id="IPR036890">
    <property type="entry name" value="HATPase_C_sf"/>
</dbReference>
<dbReference type="EMBL" id="JBHLXD010000062">
    <property type="protein sequence ID" value="MFC0210571.1"/>
    <property type="molecule type" value="Genomic_DNA"/>
</dbReference>
<keyword evidence="7" id="KW-0812">Transmembrane</keyword>
<evidence type="ECO:0000256" key="7">
    <source>
        <dbReference type="SAM" id="Phobius"/>
    </source>
</evidence>
<keyword evidence="5 9" id="KW-0418">Kinase</keyword>
<evidence type="ECO:0000256" key="4">
    <source>
        <dbReference type="ARBA" id="ARBA00022679"/>
    </source>
</evidence>
<dbReference type="Gene3D" id="3.30.565.10">
    <property type="entry name" value="Histidine kinase-like ATPase, C-terminal domain"/>
    <property type="match status" value="1"/>
</dbReference>
<dbReference type="InterPro" id="IPR000014">
    <property type="entry name" value="PAS"/>
</dbReference>
<dbReference type="Pfam" id="PF00512">
    <property type="entry name" value="HisKA"/>
    <property type="match status" value="1"/>
</dbReference>
<evidence type="ECO:0000313" key="9">
    <source>
        <dbReference type="EMBL" id="MFC0210571.1"/>
    </source>
</evidence>
<dbReference type="SMART" id="SM00387">
    <property type="entry name" value="HATPase_c"/>
    <property type="match status" value="1"/>
</dbReference>
<dbReference type="SUPFAM" id="SSF55785">
    <property type="entry name" value="PYP-like sensor domain (PAS domain)"/>
    <property type="match status" value="1"/>
</dbReference>
<feature type="transmembrane region" description="Helical" evidence="7">
    <location>
        <begin position="114"/>
        <end position="136"/>
    </location>
</feature>
<dbReference type="PROSITE" id="PS50109">
    <property type="entry name" value="HIS_KIN"/>
    <property type="match status" value="1"/>
</dbReference>
<evidence type="ECO:0000256" key="6">
    <source>
        <dbReference type="SAM" id="MobiDB-lite"/>
    </source>
</evidence>
<dbReference type="InterPro" id="IPR005467">
    <property type="entry name" value="His_kinase_dom"/>
</dbReference>
<feature type="domain" description="Histidine kinase" evidence="8">
    <location>
        <begin position="314"/>
        <end position="531"/>
    </location>
</feature>
<evidence type="ECO:0000256" key="2">
    <source>
        <dbReference type="ARBA" id="ARBA00012438"/>
    </source>
</evidence>
<feature type="transmembrane region" description="Helical" evidence="7">
    <location>
        <begin position="41"/>
        <end position="61"/>
    </location>
</feature>
<dbReference type="InterPro" id="IPR003661">
    <property type="entry name" value="HisK_dim/P_dom"/>
</dbReference>
<dbReference type="PANTHER" id="PTHR43047">
    <property type="entry name" value="TWO-COMPONENT HISTIDINE PROTEIN KINASE"/>
    <property type="match status" value="1"/>
</dbReference>
<dbReference type="SMART" id="SM00091">
    <property type="entry name" value="PAS"/>
    <property type="match status" value="1"/>
</dbReference>
<evidence type="ECO:0000313" key="10">
    <source>
        <dbReference type="Proteomes" id="UP001589755"/>
    </source>
</evidence>
<dbReference type="CDD" id="cd16922">
    <property type="entry name" value="HATPase_EvgS-ArcB-TorS-like"/>
    <property type="match status" value="1"/>
</dbReference>
<name>A0ABV6DD55_9HYPH</name>
<evidence type="ECO:0000259" key="8">
    <source>
        <dbReference type="PROSITE" id="PS50109"/>
    </source>
</evidence>
<keyword evidence="10" id="KW-1185">Reference proteome</keyword>
<dbReference type="CDD" id="cd00082">
    <property type="entry name" value="HisKA"/>
    <property type="match status" value="1"/>
</dbReference>
<feature type="region of interest" description="Disordered" evidence="6">
    <location>
        <begin position="531"/>
        <end position="564"/>
    </location>
</feature>